<evidence type="ECO:0008006" key="3">
    <source>
        <dbReference type="Google" id="ProtNLM"/>
    </source>
</evidence>
<organism evidence="1 2">
    <name type="scientific">Neobacillus vireti LMG 21834</name>
    <dbReference type="NCBI Taxonomy" id="1131730"/>
    <lineage>
        <taxon>Bacteria</taxon>
        <taxon>Bacillati</taxon>
        <taxon>Bacillota</taxon>
        <taxon>Bacilli</taxon>
        <taxon>Bacillales</taxon>
        <taxon>Bacillaceae</taxon>
        <taxon>Neobacillus</taxon>
    </lineage>
</organism>
<name>A0AB94IJQ4_9BACI</name>
<dbReference type="RefSeq" id="WP_024029869.1">
    <property type="nucleotide sequence ID" value="NZ_ALAN01000101.1"/>
</dbReference>
<dbReference type="EMBL" id="ALAN01000101">
    <property type="protein sequence ID" value="ETI67265.1"/>
    <property type="molecule type" value="Genomic_DNA"/>
</dbReference>
<accession>A0AB94IJQ4</accession>
<protein>
    <recommendedName>
        <fullName evidence="3">DUF1257 domain-containing protein</fullName>
    </recommendedName>
</protein>
<dbReference type="AlphaFoldDB" id="A0AB94IJQ4"/>
<keyword evidence="2" id="KW-1185">Reference proteome</keyword>
<evidence type="ECO:0000313" key="2">
    <source>
        <dbReference type="Proteomes" id="UP000018877"/>
    </source>
</evidence>
<dbReference type="Proteomes" id="UP000018877">
    <property type="component" value="Unassembled WGS sequence"/>
</dbReference>
<reference evidence="1 2" key="1">
    <citation type="journal article" date="2014" name="Environ. Microbiol.">
        <title>The nitrate-ammonifying and nosZ-carrying bacterium Bacillus vireti is a potent source and sink for nitric and nitrous oxide under high nitrate conditions.</title>
        <authorList>
            <person name="Mania D."/>
            <person name="Heylen K."/>
            <person name="van Spanning R.J."/>
            <person name="Frostegard A."/>
        </authorList>
    </citation>
    <scope>NUCLEOTIDE SEQUENCE [LARGE SCALE GENOMIC DNA]</scope>
    <source>
        <strain evidence="1 2">LMG 21834</strain>
    </source>
</reference>
<sequence length="121" mass="14575">MKKPNEHLNHIVRSLNLFTDGIEKAYRIEHDNAGFYIKRIFNDKYTLTIRSDWSFYTSINIILFRYGTHIDRVQLKIRATDAYKIHHIIQDLEKLVAMNWDGSYRDQVNDLKHGELCWYNQ</sequence>
<proteinExistence type="predicted"/>
<comment type="caution">
    <text evidence="1">The sequence shown here is derived from an EMBL/GenBank/DDBJ whole genome shotgun (WGS) entry which is preliminary data.</text>
</comment>
<gene>
    <name evidence="1" type="ORF">BAVI_18487</name>
</gene>
<evidence type="ECO:0000313" key="1">
    <source>
        <dbReference type="EMBL" id="ETI67265.1"/>
    </source>
</evidence>